<gene>
    <name evidence="4" type="ORF">BP5796_12224</name>
</gene>
<dbReference type="Gene3D" id="3.50.50.60">
    <property type="entry name" value="FAD/NAD(P)-binding domain"/>
    <property type="match status" value="2"/>
</dbReference>
<accession>A0A3D8QA09</accession>
<dbReference type="OrthoDB" id="269227at2759"/>
<dbReference type="SUPFAM" id="SSF54373">
    <property type="entry name" value="FAD-linked reductases, C-terminal domain"/>
    <property type="match status" value="1"/>
</dbReference>
<name>A0A3D8QA09_9HELO</name>
<evidence type="ECO:0000259" key="3">
    <source>
        <dbReference type="PROSITE" id="PS00624"/>
    </source>
</evidence>
<dbReference type="InterPro" id="IPR036188">
    <property type="entry name" value="FAD/NAD-bd_sf"/>
</dbReference>
<proteinExistence type="inferred from homology"/>
<dbReference type="InterPro" id="IPR012132">
    <property type="entry name" value="GMC_OxRdtase"/>
</dbReference>
<protein>
    <recommendedName>
        <fullName evidence="3">Glucose-methanol-choline oxidoreductase N-terminal domain-containing protein</fullName>
    </recommendedName>
</protein>
<dbReference type="GO" id="GO:0050660">
    <property type="term" value="F:flavin adenine dinucleotide binding"/>
    <property type="evidence" value="ECO:0007669"/>
    <property type="project" value="InterPro"/>
</dbReference>
<dbReference type="Gene3D" id="3.30.560.10">
    <property type="entry name" value="Glucose Oxidase, domain 3"/>
    <property type="match status" value="2"/>
</dbReference>
<dbReference type="PANTHER" id="PTHR11552">
    <property type="entry name" value="GLUCOSE-METHANOL-CHOLINE GMC OXIDOREDUCTASE"/>
    <property type="match status" value="1"/>
</dbReference>
<dbReference type="GO" id="GO:0016614">
    <property type="term" value="F:oxidoreductase activity, acting on CH-OH group of donors"/>
    <property type="evidence" value="ECO:0007669"/>
    <property type="project" value="InterPro"/>
</dbReference>
<feature type="domain" description="Glucose-methanol-choline oxidoreductase N-terminal" evidence="3">
    <location>
        <begin position="241"/>
        <end position="255"/>
    </location>
</feature>
<dbReference type="Proteomes" id="UP000256328">
    <property type="component" value="Unassembled WGS sequence"/>
</dbReference>
<comment type="caution">
    <text evidence="4">The sequence shown here is derived from an EMBL/GenBank/DDBJ whole genome shotgun (WGS) entry which is preliminary data.</text>
</comment>
<dbReference type="EMBL" id="PDLN01000021">
    <property type="protein sequence ID" value="RDW58294.1"/>
    <property type="molecule type" value="Genomic_DNA"/>
</dbReference>
<dbReference type="SUPFAM" id="SSF51905">
    <property type="entry name" value="FAD/NAD(P)-binding domain"/>
    <property type="match status" value="1"/>
</dbReference>
<feature type="region of interest" description="Disordered" evidence="2">
    <location>
        <begin position="141"/>
        <end position="165"/>
    </location>
</feature>
<dbReference type="Pfam" id="PF00732">
    <property type="entry name" value="GMC_oxred_N"/>
    <property type="match status" value="2"/>
</dbReference>
<dbReference type="InterPro" id="IPR007867">
    <property type="entry name" value="GMC_OxRtase_C"/>
</dbReference>
<dbReference type="Pfam" id="PF05199">
    <property type="entry name" value="GMC_oxred_C"/>
    <property type="match status" value="1"/>
</dbReference>
<evidence type="ECO:0000256" key="2">
    <source>
        <dbReference type="SAM" id="MobiDB-lite"/>
    </source>
</evidence>
<comment type="similarity">
    <text evidence="1">Belongs to the GMC oxidoreductase family.</text>
</comment>
<reference evidence="4 5" key="1">
    <citation type="journal article" date="2018" name="IMA Fungus">
        <title>IMA Genome-F 9: Draft genome sequence of Annulohypoxylon stygium, Aspergillus mulundensis, Berkeleyomyces basicola (syn. Thielaviopsis basicola), Ceratocystis smalleyi, two Cercospora beticola strains, Coleophoma cylindrospora, Fusarium fracticaudum, Phialophora cf. hyalina, and Morchella septimelata.</title>
        <authorList>
            <person name="Wingfield B.D."/>
            <person name="Bills G.F."/>
            <person name="Dong Y."/>
            <person name="Huang W."/>
            <person name="Nel W.J."/>
            <person name="Swalarsk-Parry B.S."/>
            <person name="Vaghefi N."/>
            <person name="Wilken P.M."/>
            <person name="An Z."/>
            <person name="de Beer Z.W."/>
            <person name="De Vos L."/>
            <person name="Chen L."/>
            <person name="Duong T.A."/>
            <person name="Gao Y."/>
            <person name="Hammerbacher A."/>
            <person name="Kikkert J.R."/>
            <person name="Li Y."/>
            <person name="Li H."/>
            <person name="Li K."/>
            <person name="Li Q."/>
            <person name="Liu X."/>
            <person name="Ma X."/>
            <person name="Naidoo K."/>
            <person name="Pethybridge S.J."/>
            <person name="Sun J."/>
            <person name="Steenkamp E.T."/>
            <person name="van der Nest M.A."/>
            <person name="van Wyk S."/>
            <person name="Wingfield M.J."/>
            <person name="Xiong C."/>
            <person name="Yue Q."/>
            <person name="Zhang X."/>
        </authorList>
    </citation>
    <scope>NUCLEOTIDE SEQUENCE [LARGE SCALE GENOMIC DNA]</scope>
    <source>
        <strain evidence="4 5">BP5796</strain>
    </source>
</reference>
<dbReference type="InterPro" id="IPR000172">
    <property type="entry name" value="GMC_OxRdtase_N"/>
</dbReference>
<dbReference type="PANTHER" id="PTHR11552:SF123">
    <property type="entry name" value="GMC OXIDOREDUCTASE (AFU_ORTHOLOGUE AFUA_2G01770)-RELATED"/>
    <property type="match status" value="1"/>
</dbReference>
<evidence type="ECO:0000313" key="4">
    <source>
        <dbReference type="EMBL" id="RDW58294.1"/>
    </source>
</evidence>
<evidence type="ECO:0000313" key="5">
    <source>
        <dbReference type="Proteomes" id="UP000256328"/>
    </source>
</evidence>
<organism evidence="4 5">
    <name type="scientific">Coleophoma crateriformis</name>
    <dbReference type="NCBI Taxonomy" id="565419"/>
    <lineage>
        <taxon>Eukaryota</taxon>
        <taxon>Fungi</taxon>
        <taxon>Dikarya</taxon>
        <taxon>Ascomycota</taxon>
        <taxon>Pezizomycotina</taxon>
        <taxon>Leotiomycetes</taxon>
        <taxon>Helotiales</taxon>
        <taxon>Dermateaceae</taxon>
        <taxon>Coleophoma</taxon>
    </lineage>
</organism>
<dbReference type="PIRSF" id="PIRSF000137">
    <property type="entry name" value="Alcohol_oxidase"/>
    <property type="match status" value="1"/>
</dbReference>
<keyword evidence="5" id="KW-1185">Reference proteome</keyword>
<evidence type="ECO:0000256" key="1">
    <source>
        <dbReference type="ARBA" id="ARBA00010790"/>
    </source>
</evidence>
<sequence length="501" mass="54364">MASIPQSADFIIIGGGLAGCVLASRLSLRRPECSILIIEAGSDTAGHPLTSSPLACFSAHFSDLDWAYSTVPQKNLSDRSCYAAAAKGLSGGSAINYGTWTRGPAADYDRWAKKVDDLGWGYHGLVPYFRKVEKHFDSHANPQQHGFSGPIHTASVSSSDPNRKYPLRQPVKEAWKELAVEFVPDANSGNPLGVSELVENWREGQHHVVIEELSGSMVATGVRLASGDTIHATKEVIISAGTYRTPQILMLSGIGEAKDLAKHKIPIKFENPAVGRNFHDHLAICLWWKLRYPEQGLALGSPLWIEPSYLKGLPSDWIAWQRTPTDLMQRALLADHDSADSDDLLASSRCHIEIITVYAPAGAQFAQVPIPFDGTHVATPILGMAPTSRGTITISSSDASAAPVIDPNYYSTEADRVALRHGVRQALKLFKSTESGQTIIEDEVPPPGYKTLNDDASDEDIDFRVQRVANTFYHAAGTAEMGEVVDTELRVKGVASSGRRC</sequence>
<dbReference type="AlphaFoldDB" id="A0A3D8QA09"/>
<dbReference type="PROSITE" id="PS00624">
    <property type="entry name" value="GMC_OXRED_2"/>
    <property type="match status" value="1"/>
</dbReference>